<dbReference type="PANTHER" id="PTHR35176:SF6">
    <property type="entry name" value="HEME OXYGENASE HI_0854-RELATED"/>
    <property type="match status" value="1"/>
</dbReference>
<evidence type="ECO:0000313" key="3">
    <source>
        <dbReference type="EMBL" id="GIH92591.1"/>
    </source>
</evidence>
<dbReference type="SUPFAM" id="SSF50475">
    <property type="entry name" value="FMN-binding split barrel"/>
    <property type="match status" value="1"/>
</dbReference>
<protein>
    <submittedName>
        <fullName evidence="3">PPOX class F420-dependent oxidoreductase</fullName>
    </submittedName>
</protein>
<dbReference type="InterPro" id="IPR024031">
    <property type="entry name" value="MSMEG_5819/OxyR"/>
</dbReference>
<dbReference type="AlphaFoldDB" id="A0A8J3SDD0"/>
<dbReference type="GO" id="GO:0070967">
    <property type="term" value="F:coenzyme F420 binding"/>
    <property type="evidence" value="ECO:0007669"/>
    <property type="project" value="TreeGrafter"/>
</dbReference>
<reference evidence="3 4" key="1">
    <citation type="submission" date="2021-01" db="EMBL/GenBank/DDBJ databases">
        <title>Whole genome shotgun sequence of Planobispora siamensis NBRC 107568.</title>
        <authorList>
            <person name="Komaki H."/>
            <person name="Tamura T."/>
        </authorList>
    </citation>
    <scope>NUCLEOTIDE SEQUENCE [LARGE SCALE GENOMIC DNA]</scope>
    <source>
        <strain evidence="3 4">NBRC 107568</strain>
    </source>
</reference>
<accession>A0A8J3SDD0</accession>
<evidence type="ECO:0000259" key="2">
    <source>
        <dbReference type="Pfam" id="PF01243"/>
    </source>
</evidence>
<name>A0A8J3SDD0_9ACTN</name>
<organism evidence="3 4">
    <name type="scientific">Planobispora siamensis</name>
    <dbReference type="NCBI Taxonomy" id="936338"/>
    <lineage>
        <taxon>Bacteria</taxon>
        <taxon>Bacillati</taxon>
        <taxon>Actinomycetota</taxon>
        <taxon>Actinomycetes</taxon>
        <taxon>Streptosporangiales</taxon>
        <taxon>Streptosporangiaceae</taxon>
        <taxon>Planobispora</taxon>
    </lineage>
</organism>
<proteinExistence type="predicted"/>
<gene>
    <name evidence="3" type="ORF">Psi01_32210</name>
</gene>
<dbReference type="InterPro" id="IPR052019">
    <property type="entry name" value="F420H2_bilvrd_red/Heme_oxyg"/>
</dbReference>
<dbReference type="InterPro" id="IPR012349">
    <property type="entry name" value="Split_barrel_FMN-bd"/>
</dbReference>
<dbReference type="RefSeq" id="WP_204064808.1">
    <property type="nucleotide sequence ID" value="NZ_BOOJ01000028.1"/>
</dbReference>
<dbReference type="GO" id="GO:0005829">
    <property type="term" value="C:cytosol"/>
    <property type="evidence" value="ECO:0007669"/>
    <property type="project" value="TreeGrafter"/>
</dbReference>
<keyword evidence="4" id="KW-1185">Reference proteome</keyword>
<feature type="domain" description="Pyridoxamine 5'-phosphate oxidase N-terminal" evidence="2">
    <location>
        <begin position="5"/>
        <end position="93"/>
    </location>
</feature>
<comment type="caution">
    <text evidence="3">The sequence shown here is derived from an EMBL/GenBank/DDBJ whole genome shotgun (WGS) entry which is preliminary data.</text>
</comment>
<dbReference type="PANTHER" id="PTHR35176">
    <property type="entry name" value="HEME OXYGENASE HI_0854-RELATED"/>
    <property type="match status" value="1"/>
</dbReference>
<evidence type="ECO:0000256" key="1">
    <source>
        <dbReference type="ARBA" id="ARBA00023002"/>
    </source>
</evidence>
<dbReference type="Pfam" id="PF01243">
    <property type="entry name" value="PNPOx_N"/>
    <property type="match status" value="1"/>
</dbReference>
<dbReference type="InterPro" id="IPR011576">
    <property type="entry name" value="Pyridox_Oxase_N"/>
</dbReference>
<dbReference type="Proteomes" id="UP000619788">
    <property type="component" value="Unassembled WGS sequence"/>
</dbReference>
<sequence length="143" mass="15740">MSFTDEEIAYLRSQPLARVATLSPDGQPDVVPVAFEFDGTFFWIGGSGRSVLDTRKFRNVRAGNHQVALVVDDIVSFEPFAARGVRVYGRAEPPVERAGMVGPGFYTCVVPAVSWSWNLAGEPVGDTWYESRRAVHRIPAGPR</sequence>
<dbReference type="GO" id="GO:0016627">
    <property type="term" value="F:oxidoreductase activity, acting on the CH-CH group of donors"/>
    <property type="evidence" value="ECO:0007669"/>
    <property type="project" value="TreeGrafter"/>
</dbReference>
<dbReference type="Gene3D" id="2.30.110.10">
    <property type="entry name" value="Electron Transport, Fmn-binding Protein, Chain A"/>
    <property type="match status" value="1"/>
</dbReference>
<dbReference type="EMBL" id="BOOJ01000028">
    <property type="protein sequence ID" value="GIH92591.1"/>
    <property type="molecule type" value="Genomic_DNA"/>
</dbReference>
<evidence type="ECO:0000313" key="4">
    <source>
        <dbReference type="Proteomes" id="UP000619788"/>
    </source>
</evidence>
<keyword evidence="1" id="KW-0560">Oxidoreductase</keyword>
<dbReference type="NCBIfam" id="TIGR04023">
    <property type="entry name" value="PPOX_MSMEG_5819"/>
    <property type="match status" value="1"/>
</dbReference>